<dbReference type="KEGG" id="pchm:VFPPC_02017"/>
<feature type="compositionally biased region" description="Basic and acidic residues" evidence="6">
    <location>
        <begin position="254"/>
        <end position="264"/>
    </location>
</feature>
<keyword evidence="8" id="KW-1185">Reference proteome</keyword>
<dbReference type="Proteomes" id="UP000078397">
    <property type="component" value="Unassembled WGS sequence"/>
</dbReference>
<evidence type="ECO:0000313" key="8">
    <source>
        <dbReference type="Proteomes" id="UP000078397"/>
    </source>
</evidence>
<keyword evidence="5" id="KW-0809">Transit peptide</keyword>
<organism evidence="7 8">
    <name type="scientific">Pochonia chlamydosporia 170</name>
    <dbReference type="NCBI Taxonomy" id="1380566"/>
    <lineage>
        <taxon>Eukaryota</taxon>
        <taxon>Fungi</taxon>
        <taxon>Dikarya</taxon>
        <taxon>Ascomycota</taxon>
        <taxon>Pezizomycotina</taxon>
        <taxon>Sordariomycetes</taxon>
        <taxon>Hypocreomycetidae</taxon>
        <taxon>Hypocreales</taxon>
        <taxon>Clavicipitaceae</taxon>
        <taxon>Pochonia</taxon>
    </lineage>
</organism>
<protein>
    <recommendedName>
        <fullName evidence="4">Required for respiratory growth protein 9, mitochondrial</fullName>
    </recommendedName>
</protein>
<comment type="similarity">
    <text evidence="3">Belongs to the RRG9 family.</text>
</comment>
<name>A0A179F6D7_METCM</name>
<dbReference type="GO" id="GO:0005634">
    <property type="term" value="C:nucleus"/>
    <property type="evidence" value="ECO:0007669"/>
    <property type="project" value="TreeGrafter"/>
</dbReference>
<dbReference type="PANTHER" id="PTHR13475:SF3">
    <property type="entry name" value="NEUGRIN"/>
    <property type="match status" value="1"/>
</dbReference>
<dbReference type="EMBL" id="LSBJ02000001">
    <property type="protein sequence ID" value="OAQ60988.1"/>
    <property type="molecule type" value="Genomic_DNA"/>
</dbReference>
<dbReference type="RefSeq" id="XP_018138797.1">
    <property type="nucleotide sequence ID" value="XM_018281743.1"/>
</dbReference>
<dbReference type="AlphaFoldDB" id="A0A179F6D7"/>
<evidence type="ECO:0000256" key="2">
    <source>
        <dbReference type="ARBA" id="ARBA00004173"/>
    </source>
</evidence>
<evidence type="ECO:0000256" key="3">
    <source>
        <dbReference type="ARBA" id="ARBA00010895"/>
    </source>
</evidence>
<evidence type="ECO:0000313" key="7">
    <source>
        <dbReference type="EMBL" id="OAQ60988.1"/>
    </source>
</evidence>
<evidence type="ECO:0000256" key="6">
    <source>
        <dbReference type="SAM" id="MobiDB-lite"/>
    </source>
</evidence>
<sequence length="316" mass="35889">MHCQCRAAPWRTFIQGLAQVHSLQISTRTARPWRAASALPSPARYSRGFTASSGWRQEATRSAVAPENATVSDKDAVADAAERPTVAGAKRARRNRMTDGKADSEPLPWKSTKARANDTSPAVPTPKHKHNKFKPLDQTSDPNALKPKTPDWKSQKAALKEKFPEGWQPRKRLSPDALAGIRALNAQFPDTYTTEALADKFEVSVESIRRILKSKWTPSAQEEQDRQERWFRRGMQVWERKAALGVKPPKRWRREGIVRDSAWHDRKKGAIRRERKWEEQEREDERTRRNYGEKGGDDFAKTGGSEDGNENGKGGW</sequence>
<dbReference type="GO" id="GO:0005739">
    <property type="term" value="C:mitochondrion"/>
    <property type="evidence" value="ECO:0007669"/>
    <property type="project" value="UniProtKB-SubCell"/>
</dbReference>
<reference evidence="7 8" key="1">
    <citation type="journal article" date="2016" name="PLoS Pathog.">
        <title>Biosynthesis of antibiotic leucinostatins in bio-control fungus Purpureocillium lilacinum and their inhibition on phytophthora revealed by genome mining.</title>
        <authorList>
            <person name="Wang G."/>
            <person name="Liu Z."/>
            <person name="Lin R."/>
            <person name="Li E."/>
            <person name="Mao Z."/>
            <person name="Ling J."/>
            <person name="Yang Y."/>
            <person name="Yin W.B."/>
            <person name="Xie B."/>
        </authorList>
    </citation>
    <scope>NUCLEOTIDE SEQUENCE [LARGE SCALE GENOMIC DNA]</scope>
    <source>
        <strain evidence="7">170</strain>
    </source>
</reference>
<comment type="subcellular location">
    <subcellularLocation>
        <location evidence="2">Mitochondrion</location>
    </subcellularLocation>
</comment>
<evidence type="ECO:0000256" key="5">
    <source>
        <dbReference type="ARBA" id="ARBA00022946"/>
    </source>
</evidence>
<evidence type="ECO:0000256" key="1">
    <source>
        <dbReference type="ARBA" id="ARBA00003548"/>
    </source>
</evidence>
<feature type="compositionally biased region" description="Basic and acidic residues" evidence="6">
    <location>
        <begin position="72"/>
        <end position="82"/>
    </location>
</feature>
<dbReference type="STRING" id="1380566.A0A179F6D7"/>
<dbReference type="OrthoDB" id="5578174at2759"/>
<proteinExistence type="inferred from homology"/>
<dbReference type="PANTHER" id="PTHR13475">
    <property type="entry name" value="NEUGRIN"/>
    <property type="match status" value="1"/>
</dbReference>
<dbReference type="GeneID" id="28845737"/>
<gene>
    <name evidence="7" type="ORF">VFPPC_02017</name>
</gene>
<accession>A0A179F6D7</accession>
<evidence type="ECO:0000256" key="4">
    <source>
        <dbReference type="ARBA" id="ARBA00013566"/>
    </source>
</evidence>
<comment type="caution">
    <text evidence="7">The sequence shown here is derived from an EMBL/GenBank/DDBJ whole genome shotgun (WGS) entry which is preliminary data.</text>
</comment>
<dbReference type="Pfam" id="PF06413">
    <property type="entry name" value="Neugrin"/>
    <property type="match status" value="1"/>
</dbReference>
<dbReference type="InterPro" id="IPR010487">
    <property type="entry name" value="NGRN/Rrg9"/>
</dbReference>
<feature type="compositionally biased region" description="Basic and acidic residues" evidence="6">
    <location>
        <begin position="271"/>
        <end position="300"/>
    </location>
</feature>
<feature type="region of interest" description="Disordered" evidence="6">
    <location>
        <begin position="57"/>
        <end position="152"/>
    </location>
</feature>
<feature type="region of interest" description="Disordered" evidence="6">
    <location>
        <begin position="249"/>
        <end position="316"/>
    </location>
</feature>
<comment type="function">
    <text evidence="1">Required for respiratory activity and maintenance and expression of the mitochondrial genome.</text>
</comment>